<accession>A0AA40BM27</accession>
<keyword evidence="1" id="KW-0732">Signal</keyword>
<evidence type="ECO:0000313" key="2">
    <source>
        <dbReference type="EMBL" id="KAK0736741.1"/>
    </source>
</evidence>
<dbReference type="PROSITE" id="PS51257">
    <property type="entry name" value="PROKAR_LIPOPROTEIN"/>
    <property type="match status" value="1"/>
</dbReference>
<dbReference type="Proteomes" id="UP001172159">
    <property type="component" value="Unassembled WGS sequence"/>
</dbReference>
<comment type="caution">
    <text evidence="2">The sequence shown here is derived from an EMBL/GenBank/DDBJ whole genome shotgun (WGS) entry which is preliminary data.</text>
</comment>
<name>A0AA40BM27_9PEZI</name>
<gene>
    <name evidence="2" type="ORF">B0T21DRAFT_411888</name>
</gene>
<dbReference type="EMBL" id="JAUKTV010000006">
    <property type="protein sequence ID" value="KAK0736741.1"/>
    <property type="molecule type" value="Genomic_DNA"/>
</dbReference>
<sequence length="360" mass="37630">MKQGVALLSALSWLQLASAGCCRTNQCLKAISGPLIDGSQDCLSLLAVTVTQEVNTVTETVTEIPTQYASLVETSVFTETVTSVVSTETQVQTIGITTTASTHTEVVTITQTIVGTHTSFQTSTTTLAAGSSSRIYARAADTVLAAQSMPTYAAADCPSWEYALTISVPTTISITTTVVESLVATETNTEISTELVTATASSTQAVDVPSTVTVTQTVIYANMLNGLTGGITWQAVSSSTSPSVQNKYIWKLDESGYLGLAYNIPPYSYAYTAYMSTSSAGSNWPQVGTTASVESQVAAGAAVAKIKGCVNSFTGELTLSVAGRRNILYCGGQLWMSAGVGEDVNRGSPCVQQFPKVITM</sequence>
<proteinExistence type="predicted"/>
<evidence type="ECO:0000256" key="1">
    <source>
        <dbReference type="SAM" id="SignalP"/>
    </source>
</evidence>
<evidence type="ECO:0000313" key="3">
    <source>
        <dbReference type="Proteomes" id="UP001172159"/>
    </source>
</evidence>
<dbReference type="AlphaFoldDB" id="A0AA40BM27"/>
<reference evidence="2" key="1">
    <citation type="submission" date="2023-06" db="EMBL/GenBank/DDBJ databases">
        <title>Genome-scale phylogeny and comparative genomics of the fungal order Sordariales.</title>
        <authorList>
            <consortium name="Lawrence Berkeley National Laboratory"/>
            <person name="Hensen N."/>
            <person name="Bonometti L."/>
            <person name="Westerberg I."/>
            <person name="Brannstrom I.O."/>
            <person name="Guillou S."/>
            <person name="Cros-Aarteil S."/>
            <person name="Calhoun S."/>
            <person name="Haridas S."/>
            <person name="Kuo A."/>
            <person name="Mondo S."/>
            <person name="Pangilinan J."/>
            <person name="Riley R."/>
            <person name="Labutti K."/>
            <person name="Andreopoulos B."/>
            <person name="Lipzen A."/>
            <person name="Chen C."/>
            <person name="Yanf M."/>
            <person name="Daum C."/>
            <person name="Ng V."/>
            <person name="Clum A."/>
            <person name="Steindorff A."/>
            <person name="Ohm R."/>
            <person name="Martin F."/>
            <person name="Silar P."/>
            <person name="Natvig D."/>
            <person name="Lalanne C."/>
            <person name="Gautier V."/>
            <person name="Ament-Velasquez S.L."/>
            <person name="Kruys A."/>
            <person name="Hutchinson M.I."/>
            <person name="Powell A.J."/>
            <person name="Barry K."/>
            <person name="Miller A.N."/>
            <person name="Grigoriev I.V."/>
            <person name="Debuchy R."/>
            <person name="Gladieux P."/>
            <person name="Thoren M.H."/>
            <person name="Johannesson H."/>
        </authorList>
    </citation>
    <scope>NUCLEOTIDE SEQUENCE</scope>
    <source>
        <strain evidence="2">CBS 540.89</strain>
    </source>
</reference>
<feature type="chain" id="PRO_5041286215" evidence="1">
    <location>
        <begin position="20"/>
        <end position="360"/>
    </location>
</feature>
<feature type="signal peptide" evidence="1">
    <location>
        <begin position="1"/>
        <end position="19"/>
    </location>
</feature>
<organism evidence="2 3">
    <name type="scientific">Apiosordaria backusii</name>
    <dbReference type="NCBI Taxonomy" id="314023"/>
    <lineage>
        <taxon>Eukaryota</taxon>
        <taxon>Fungi</taxon>
        <taxon>Dikarya</taxon>
        <taxon>Ascomycota</taxon>
        <taxon>Pezizomycotina</taxon>
        <taxon>Sordariomycetes</taxon>
        <taxon>Sordariomycetidae</taxon>
        <taxon>Sordariales</taxon>
        <taxon>Lasiosphaeriaceae</taxon>
        <taxon>Apiosordaria</taxon>
    </lineage>
</organism>
<protein>
    <submittedName>
        <fullName evidence="2">Uncharacterized protein</fullName>
    </submittedName>
</protein>
<keyword evidence="3" id="KW-1185">Reference proteome</keyword>